<dbReference type="InterPro" id="IPR010985">
    <property type="entry name" value="Ribbon_hlx_hlx"/>
</dbReference>
<protein>
    <submittedName>
        <fullName evidence="1">Uncharacterized protein</fullName>
    </submittedName>
</protein>
<sequence length="62" mass="7431">MYTIQELEKQQIGLRLPQYLIDDIDEFTQQFAVNRTDIVIEALRSYLDEQKAKIFYNNFDNA</sequence>
<dbReference type="SUPFAM" id="SSF47598">
    <property type="entry name" value="Ribbon-helix-helix"/>
    <property type="match status" value="1"/>
</dbReference>
<organism evidence="1">
    <name type="scientific">uncultured Sulfurovum sp</name>
    <dbReference type="NCBI Taxonomy" id="269237"/>
    <lineage>
        <taxon>Bacteria</taxon>
        <taxon>Pseudomonadati</taxon>
        <taxon>Campylobacterota</taxon>
        <taxon>Epsilonproteobacteria</taxon>
        <taxon>Campylobacterales</taxon>
        <taxon>Sulfurovaceae</taxon>
        <taxon>Sulfurovum</taxon>
        <taxon>environmental samples</taxon>
    </lineage>
</organism>
<dbReference type="EMBL" id="CACVAR010000331">
    <property type="protein sequence ID" value="CAA6822082.1"/>
    <property type="molecule type" value="Genomic_DNA"/>
</dbReference>
<dbReference type="Gene3D" id="1.10.1220.10">
    <property type="entry name" value="Met repressor-like"/>
    <property type="match status" value="1"/>
</dbReference>
<dbReference type="AlphaFoldDB" id="A0A6S6TME3"/>
<evidence type="ECO:0000313" key="1">
    <source>
        <dbReference type="EMBL" id="CAA6822082.1"/>
    </source>
</evidence>
<dbReference type="InterPro" id="IPR013321">
    <property type="entry name" value="Arc_rbn_hlx_hlx"/>
</dbReference>
<accession>A0A6S6TME3</accession>
<name>A0A6S6TME3_9BACT</name>
<gene>
    <name evidence="1" type="ORF">HELGO_WM55256</name>
</gene>
<dbReference type="GO" id="GO:0006355">
    <property type="term" value="P:regulation of DNA-templated transcription"/>
    <property type="evidence" value="ECO:0007669"/>
    <property type="project" value="InterPro"/>
</dbReference>
<proteinExistence type="predicted"/>
<feature type="non-terminal residue" evidence="1">
    <location>
        <position position="62"/>
    </location>
</feature>
<reference evidence="1" key="1">
    <citation type="submission" date="2020-01" db="EMBL/GenBank/DDBJ databases">
        <authorList>
            <person name="Meier V. D."/>
            <person name="Meier V D."/>
        </authorList>
    </citation>
    <scope>NUCLEOTIDE SEQUENCE</scope>
    <source>
        <strain evidence="1">HLG_WM_MAG_03</strain>
    </source>
</reference>